<keyword evidence="2" id="KW-1185">Reference proteome</keyword>
<organism evidence="1 2">
    <name type="scientific">Thiothrix litoralis</name>
    <dbReference type="NCBI Taxonomy" id="2891210"/>
    <lineage>
        <taxon>Bacteria</taxon>
        <taxon>Pseudomonadati</taxon>
        <taxon>Pseudomonadota</taxon>
        <taxon>Gammaproteobacteria</taxon>
        <taxon>Thiotrichales</taxon>
        <taxon>Thiotrichaceae</taxon>
        <taxon>Thiothrix</taxon>
    </lineage>
</organism>
<protein>
    <submittedName>
        <fullName evidence="1">Uncharacterized protein</fullName>
    </submittedName>
</protein>
<gene>
    <name evidence="1" type="ORF">J9253_01220</name>
</gene>
<evidence type="ECO:0000313" key="1">
    <source>
        <dbReference type="EMBL" id="QTR46610.1"/>
    </source>
</evidence>
<proteinExistence type="predicted"/>
<sequence length="217" mass="24709">MTEMNDELKNLLWRSIELELRLLRFMQLNRADQTDRTTSSRIMCGIGFEHAESVKMLIAGGNFTSAISLLRLQYEALVRGIWLHYAATDTVIARLMGEFNHEKANRADRLPLMAQMVQELEGKPPAGDMKRLLQFKEYSWKPLSSYVYGGIHVLHRHSKGYLPALLHQAVKASNDVSIMLALHLARLSGKEKPVLLVPLLEQKFADCLLERRPQASV</sequence>
<dbReference type="Pfam" id="PF22491">
    <property type="entry name" value="DUF6988"/>
    <property type="match status" value="1"/>
</dbReference>
<dbReference type="InterPro" id="IPR054257">
    <property type="entry name" value="DUF6988"/>
</dbReference>
<dbReference type="EMBL" id="CP072801">
    <property type="protein sequence ID" value="QTR46610.1"/>
    <property type="molecule type" value="Genomic_DNA"/>
</dbReference>
<dbReference type="Proteomes" id="UP000672039">
    <property type="component" value="Chromosome"/>
</dbReference>
<name>A0ABX7WSP2_9GAMM</name>
<reference evidence="1 2" key="1">
    <citation type="submission" date="2021-04" db="EMBL/GenBank/DDBJ databases">
        <title>Genomics, taxonomy and metabolism of representatives of sulfur bacteria of the genus Thiothrix: Thiothrix fructosivorans QT, Thiothrix unzii A1T and three new species, Thiothrix subterranea sp. nov., Thiothrix litoralis sp. nov. and 'Candidatus Thiothrix anitrata' sp. nov.</title>
        <authorList>
            <person name="Ravin N.V."/>
            <person name="Smolyakov D."/>
            <person name="Rudenko T.S."/>
            <person name="Mardanov A.V."/>
            <person name="Beletsky A.V."/>
            <person name="Markov N.D."/>
            <person name="Fomenkov A.I."/>
            <person name="Roberts R.J."/>
            <person name="Karnachuk O.V."/>
            <person name="Novikov A."/>
            <person name="Grabovich M.Y."/>
        </authorList>
    </citation>
    <scope>NUCLEOTIDE SEQUENCE [LARGE SCALE GENOMIC DNA]</scope>
    <source>
        <strain evidence="1 2">AS</strain>
    </source>
</reference>
<accession>A0ABX7WSP2</accession>
<evidence type="ECO:0000313" key="2">
    <source>
        <dbReference type="Proteomes" id="UP000672039"/>
    </source>
</evidence>